<dbReference type="SUPFAM" id="SSF141868">
    <property type="entry name" value="EAL domain-like"/>
    <property type="match status" value="1"/>
</dbReference>
<sequence length="545" mass="60545">MGAAERDLVALGIAIAAIILFIATGGQVVPDVVRSMLGHGPGPDKILANALLLNIALIIFGWRRYRELTNEIAERRKAEEVARQLAETDPLTGCLNRRSMTRATTALRSEAEARDQSIAFFMIDLDNFKQINDMNGHSTGDRVLTKIAQVLRDNLPSEASLARLGGDEFAIVLPFDRGQPQQVDDHVMRLFEMIGRALEREGVSVDVTMSIGISSDQDASIRNAAVDYAQTLMHRADIAMYQAKKQGKNRYVWFEPTMENELRFRNELETGVRRGISNGEFVPFYEQQIDIETGRLVGFEMLARWNSPQLGLVKPDIFIPIAEDVGVIAELSEQLMVRAFADAQEWDPTLTLSVNISPVQLRDPWFAQKLLKLLVENNFPTHRLEIEITESCLHQDVGMVRAMIASLKNQGVRISLDDFGTGYSSLAQLRSLPFDRIKIDRSFITELGDAKASDKIVDAIISLGNGLEMPITAEGIENEQILTTLKRMGQLKGQGYLYGRPETAAQVRNRLTKAGRMAGKPGADAEAKHSDIEPVTEETRRAAEG</sequence>
<dbReference type="PANTHER" id="PTHR44757:SF2">
    <property type="entry name" value="BIOFILM ARCHITECTURE MAINTENANCE PROTEIN MBAA"/>
    <property type="match status" value="1"/>
</dbReference>
<dbReference type="Gene3D" id="3.30.70.270">
    <property type="match status" value="1"/>
</dbReference>
<keyword evidence="2" id="KW-1133">Transmembrane helix</keyword>
<dbReference type="Gene3D" id="3.20.20.450">
    <property type="entry name" value="EAL domain"/>
    <property type="match status" value="1"/>
</dbReference>
<name>A0ABY8FRR3_9SPHN</name>
<keyword evidence="6" id="KW-1185">Reference proteome</keyword>
<feature type="compositionally biased region" description="Basic and acidic residues" evidence="1">
    <location>
        <begin position="523"/>
        <end position="545"/>
    </location>
</feature>
<keyword evidence="2" id="KW-0472">Membrane</keyword>
<reference evidence="5 6" key="1">
    <citation type="submission" date="2023-03" db="EMBL/GenBank/DDBJ databases">
        <title>Altererythrobacter sp. CAU 1644 isolated from sand.</title>
        <authorList>
            <person name="Kim W."/>
        </authorList>
    </citation>
    <scope>NUCLEOTIDE SEQUENCE [LARGE SCALE GENOMIC DNA]</scope>
    <source>
        <strain evidence="5 6">CAU 1644</strain>
    </source>
</reference>
<dbReference type="RefSeq" id="WP_278016145.1">
    <property type="nucleotide sequence ID" value="NZ_CP121106.1"/>
</dbReference>
<dbReference type="SMART" id="SM00267">
    <property type="entry name" value="GGDEF"/>
    <property type="match status" value="1"/>
</dbReference>
<feature type="region of interest" description="Disordered" evidence="1">
    <location>
        <begin position="514"/>
        <end position="545"/>
    </location>
</feature>
<evidence type="ECO:0000259" key="4">
    <source>
        <dbReference type="PROSITE" id="PS50887"/>
    </source>
</evidence>
<organism evidence="5 6">
    <name type="scientific">Altererythrobacter arenosus</name>
    <dbReference type="NCBI Taxonomy" id="3032592"/>
    <lineage>
        <taxon>Bacteria</taxon>
        <taxon>Pseudomonadati</taxon>
        <taxon>Pseudomonadota</taxon>
        <taxon>Alphaproteobacteria</taxon>
        <taxon>Sphingomonadales</taxon>
        <taxon>Erythrobacteraceae</taxon>
        <taxon>Altererythrobacter</taxon>
    </lineage>
</organism>
<dbReference type="EMBL" id="CP121106">
    <property type="protein sequence ID" value="WFL77452.1"/>
    <property type="molecule type" value="Genomic_DNA"/>
</dbReference>
<dbReference type="Pfam" id="PF00990">
    <property type="entry name" value="GGDEF"/>
    <property type="match status" value="1"/>
</dbReference>
<evidence type="ECO:0000313" key="6">
    <source>
        <dbReference type="Proteomes" id="UP001215827"/>
    </source>
</evidence>
<gene>
    <name evidence="5" type="ORF">P7228_15905</name>
</gene>
<feature type="domain" description="GGDEF" evidence="4">
    <location>
        <begin position="116"/>
        <end position="256"/>
    </location>
</feature>
<dbReference type="SMART" id="SM00052">
    <property type="entry name" value="EAL"/>
    <property type="match status" value="1"/>
</dbReference>
<dbReference type="SUPFAM" id="SSF55073">
    <property type="entry name" value="Nucleotide cyclase"/>
    <property type="match status" value="1"/>
</dbReference>
<feature type="domain" description="EAL" evidence="3">
    <location>
        <begin position="265"/>
        <end position="515"/>
    </location>
</feature>
<proteinExistence type="predicted"/>
<dbReference type="CDD" id="cd01948">
    <property type="entry name" value="EAL"/>
    <property type="match status" value="1"/>
</dbReference>
<dbReference type="InterPro" id="IPR035919">
    <property type="entry name" value="EAL_sf"/>
</dbReference>
<dbReference type="InterPro" id="IPR043128">
    <property type="entry name" value="Rev_trsase/Diguanyl_cyclase"/>
</dbReference>
<dbReference type="InterPro" id="IPR029787">
    <property type="entry name" value="Nucleotide_cyclase"/>
</dbReference>
<dbReference type="InterPro" id="IPR052155">
    <property type="entry name" value="Biofilm_reg_signaling"/>
</dbReference>
<dbReference type="PROSITE" id="PS50883">
    <property type="entry name" value="EAL"/>
    <property type="match status" value="1"/>
</dbReference>
<dbReference type="NCBIfam" id="TIGR00254">
    <property type="entry name" value="GGDEF"/>
    <property type="match status" value="1"/>
</dbReference>
<protein>
    <submittedName>
        <fullName evidence="5">EAL domain-containing protein</fullName>
    </submittedName>
</protein>
<dbReference type="Proteomes" id="UP001215827">
    <property type="component" value="Chromosome"/>
</dbReference>
<dbReference type="CDD" id="cd01949">
    <property type="entry name" value="GGDEF"/>
    <property type="match status" value="1"/>
</dbReference>
<feature type="transmembrane region" description="Helical" evidence="2">
    <location>
        <begin position="7"/>
        <end position="26"/>
    </location>
</feature>
<keyword evidence="2" id="KW-0812">Transmembrane</keyword>
<evidence type="ECO:0000256" key="1">
    <source>
        <dbReference type="SAM" id="MobiDB-lite"/>
    </source>
</evidence>
<accession>A0ABY8FRR3</accession>
<evidence type="ECO:0000313" key="5">
    <source>
        <dbReference type="EMBL" id="WFL77452.1"/>
    </source>
</evidence>
<dbReference type="PROSITE" id="PS50887">
    <property type="entry name" value="GGDEF"/>
    <property type="match status" value="1"/>
</dbReference>
<dbReference type="PANTHER" id="PTHR44757">
    <property type="entry name" value="DIGUANYLATE CYCLASE DGCP"/>
    <property type="match status" value="1"/>
</dbReference>
<dbReference type="Pfam" id="PF00563">
    <property type="entry name" value="EAL"/>
    <property type="match status" value="1"/>
</dbReference>
<dbReference type="InterPro" id="IPR000160">
    <property type="entry name" value="GGDEF_dom"/>
</dbReference>
<evidence type="ECO:0000259" key="3">
    <source>
        <dbReference type="PROSITE" id="PS50883"/>
    </source>
</evidence>
<dbReference type="InterPro" id="IPR001633">
    <property type="entry name" value="EAL_dom"/>
</dbReference>
<evidence type="ECO:0000256" key="2">
    <source>
        <dbReference type="SAM" id="Phobius"/>
    </source>
</evidence>